<dbReference type="PANTHER" id="PTHR30055:SF234">
    <property type="entry name" value="HTH-TYPE TRANSCRIPTIONAL REGULATOR BETI"/>
    <property type="match status" value="1"/>
</dbReference>
<comment type="caution">
    <text evidence="6">The sequence shown here is derived from an EMBL/GenBank/DDBJ whole genome shotgun (WGS) entry which is preliminary data.</text>
</comment>
<dbReference type="Proteomes" id="UP000294856">
    <property type="component" value="Unassembled WGS sequence"/>
</dbReference>
<dbReference type="InterPro" id="IPR001647">
    <property type="entry name" value="HTH_TetR"/>
</dbReference>
<accession>A0A4R1FES0</accession>
<dbReference type="Gene3D" id="1.10.357.10">
    <property type="entry name" value="Tetracycline Repressor, domain 2"/>
    <property type="match status" value="1"/>
</dbReference>
<dbReference type="GO" id="GO:0000976">
    <property type="term" value="F:transcription cis-regulatory region binding"/>
    <property type="evidence" value="ECO:0007669"/>
    <property type="project" value="TreeGrafter"/>
</dbReference>
<evidence type="ECO:0000313" key="7">
    <source>
        <dbReference type="Proteomes" id="UP000294856"/>
    </source>
</evidence>
<dbReference type="EMBL" id="SMFR01000012">
    <property type="protein sequence ID" value="TCJ89391.1"/>
    <property type="molecule type" value="Genomic_DNA"/>
</dbReference>
<dbReference type="AlphaFoldDB" id="A0A4R1FES0"/>
<organism evidence="6 7">
    <name type="scientific">Nocardia alba</name>
    <dbReference type="NCBI Taxonomy" id="225051"/>
    <lineage>
        <taxon>Bacteria</taxon>
        <taxon>Bacillati</taxon>
        <taxon>Actinomycetota</taxon>
        <taxon>Actinomycetes</taxon>
        <taxon>Mycobacteriales</taxon>
        <taxon>Nocardiaceae</taxon>
        <taxon>Nocardia</taxon>
    </lineage>
</organism>
<dbReference type="Pfam" id="PF00440">
    <property type="entry name" value="TetR_N"/>
    <property type="match status" value="1"/>
</dbReference>
<dbReference type="SUPFAM" id="SSF48498">
    <property type="entry name" value="Tetracyclin repressor-like, C-terminal domain"/>
    <property type="match status" value="1"/>
</dbReference>
<evidence type="ECO:0000256" key="3">
    <source>
        <dbReference type="ARBA" id="ARBA00023163"/>
    </source>
</evidence>
<dbReference type="STRING" id="1210063.GCA_001612665_06434"/>
<dbReference type="Pfam" id="PF17937">
    <property type="entry name" value="TetR_C_28"/>
    <property type="match status" value="1"/>
</dbReference>
<dbReference type="InterPro" id="IPR050109">
    <property type="entry name" value="HTH-type_TetR-like_transc_reg"/>
</dbReference>
<dbReference type="PRINTS" id="PR00455">
    <property type="entry name" value="HTHTETR"/>
</dbReference>
<protein>
    <submittedName>
        <fullName evidence="6">TetR family transcriptional regulator</fullName>
    </submittedName>
</protein>
<evidence type="ECO:0000259" key="5">
    <source>
        <dbReference type="PROSITE" id="PS50977"/>
    </source>
</evidence>
<dbReference type="InterPro" id="IPR009057">
    <property type="entry name" value="Homeodomain-like_sf"/>
</dbReference>
<reference evidence="6 7" key="1">
    <citation type="submission" date="2019-03" db="EMBL/GenBank/DDBJ databases">
        <title>Genomic Encyclopedia of Type Strains, Phase IV (KMG-IV): sequencing the most valuable type-strain genomes for metagenomic binning, comparative biology and taxonomic classification.</title>
        <authorList>
            <person name="Goeker M."/>
        </authorList>
    </citation>
    <scope>NUCLEOTIDE SEQUENCE [LARGE SCALE GENOMIC DNA]</scope>
    <source>
        <strain evidence="6 7">DSM 44684</strain>
    </source>
</reference>
<gene>
    <name evidence="6" type="ORF">DFR71_6601</name>
</gene>
<dbReference type="InterPro" id="IPR041479">
    <property type="entry name" value="TetR_CgmR_C"/>
</dbReference>
<dbReference type="InterPro" id="IPR036271">
    <property type="entry name" value="Tet_transcr_reg_TetR-rel_C_sf"/>
</dbReference>
<evidence type="ECO:0000256" key="2">
    <source>
        <dbReference type="ARBA" id="ARBA00023125"/>
    </source>
</evidence>
<feature type="DNA-binding region" description="H-T-H motif" evidence="4">
    <location>
        <begin position="26"/>
        <end position="45"/>
    </location>
</feature>
<dbReference type="OrthoDB" id="9806334at2"/>
<keyword evidence="7" id="KW-1185">Reference proteome</keyword>
<dbReference type="PROSITE" id="PS50977">
    <property type="entry name" value="HTH_TETR_2"/>
    <property type="match status" value="1"/>
</dbReference>
<dbReference type="SUPFAM" id="SSF46689">
    <property type="entry name" value="Homeodomain-like"/>
    <property type="match status" value="1"/>
</dbReference>
<keyword evidence="2 4" id="KW-0238">DNA-binding</keyword>
<evidence type="ECO:0000313" key="6">
    <source>
        <dbReference type="EMBL" id="TCJ89391.1"/>
    </source>
</evidence>
<evidence type="ECO:0000256" key="4">
    <source>
        <dbReference type="PROSITE-ProRule" id="PRU00335"/>
    </source>
</evidence>
<sequence>MGTSSRQRILDGAVELLRTTGGANITLESAAKQAGLSKPGLMYHFPTKEALMLAVVDHVASRWEQMLRRRIGDRDPGQVPVTARVRAYLETALYEKFDRADFAIYADAAYYPALTDAWIRRLTPWLALPPELPAPERARLSAARMLADGYWTAQATGVFPVSEHDRAALAAVAEQLLEGGTNR</sequence>
<name>A0A4R1FES0_9NOCA</name>
<keyword evidence="3" id="KW-0804">Transcription</keyword>
<dbReference type="RefSeq" id="WP_067460116.1">
    <property type="nucleotide sequence ID" value="NZ_SMFR01000012.1"/>
</dbReference>
<evidence type="ECO:0000256" key="1">
    <source>
        <dbReference type="ARBA" id="ARBA00023015"/>
    </source>
</evidence>
<proteinExistence type="predicted"/>
<keyword evidence="1" id="KW-0805">Transcription regulation</keyword>
<feature type="domain" description="HTH tetR-type" evidence="5">
    <location>
        <begin position="3"/>
        <end position="63"/>
    </location>
</feature>
<dbReference type="PANTHER" id="PTHR30055">
    <property type="entry name" value="HTH-TYPE TRANSCRIPTIONAL REGULATOR RUTR"/>
    <property type="match status" value="1"/>
</dbReference>
<dbReference type="GO" id="GO:0003700">
    <property type="term" value="F:DNA-binding transcription factor activity"/>
    <property type="evidence" value="ECO:0007669"/>
    <property type="project" value="TreeGrafter"/>
</dbReference>